<dbReference type="GeneTree" id="ENSGT01010000223525"/>
<sequence length="107" mass="12047">PLSSVDLIVNATVTCGRKPNISSRALSNLVRTTKRNPRVTARHLQDDLMKAGTSASVATIRCALNKQGLHGRTPRHTPLLTTRNIKRRLEYARRNLDKTTEFWETVL</sequence>
<evidence type="ECO:0000259" key="1">
    <source>
        <dbReference type="Pfam" id="PF01498"/>
    </source>
</evidence>
<dbReference type="Ensembl" id="ENSDLAT00005016972.2">
    <property type="protein sequence ID" value="ENSDLAP00005015656.2"/>
    <property type="gene ID" value="ENSDLAG00005007692.2"/>
</dbReference>
<dbReference type="Proteomes" id="UP000694389">
    <property type="component" value="Unassembled WGS sequence"/>
</dbReference>
<accession>A0A8C4EEU5</accession>
<protein>
    <recommendedName>
        <fullName evidence="1">Transposase Tc1-like domain-containing protein</fullName>
    </recommendedName>
</protein>
<organism evidence="2 3">
    <name type="scientific">Dicentrarchus labrax</name>
    <name type="common">European seabass</name>
    <name type="synonym">Morone labrax</name>
    <dbReference type="NCBI Taxonomy" id="13489"/>
    <lineage>
        <taxon>Eukaryota</taxon>
        <taxon>Metazoa</taxon>
        <taxon>Chordata</taxon>
        <taxon>Craniata</taxon>
        <taxon>Vertebrata</taxon>
        <taxon>Euteleostomi</taxon>
        <taxon>Actinopterygii</taxon>
        <taxon>Neopterygii</taxon>
        <taxon>Teleostei</taxon>
        <taxon>Neoteleostei</taxon>
        <taxon>Acanthomorphata</taxon>
        <taxon>Eupercaria</taxon>
        <taxon>Moronidae</taxon>
        <taxon>Dicentrarchus</taxon>
    </lineage>
</organism>
<dbReference type="InterPro" id="IPR002492">
    <property type="entry name" value="Transposase_Tc1-like"/>
</dbReference>
<name>A0A8C4EEU5_DICLA</name>
<reference evidence="2" key="1">
    <citation type="submission" date="2025-08" db="UniProtKB">
        <authorList>
            <consortium name="Ensembl"/>
        </authorList>
    </citation>
    <scope>IDENTIFICATION</scope>
</reference>
<dbReference type="GO" id="GO:0006313">
    <property type="term" value="P:DNA transposition"/>
    <property type="evidence" value="ECO:0007669"/>
    <property type="project" value="InterPro"/>
</dbReference>
<dbReference type="Pfam" id="PF01498">
    <property type="entry name" value="HTH_Tnp_Tc3_2"/>
    <property type="match status" value="1"/>
</dbReference>
<evidence type="ECO:0000313" key="3">
    <source>
        <dbReference type="Proteomes" id="UP000694389"/>
    </source>
</evidence>
<dbReference type="GO" id="GO:0015074">
    <property type="term" value="P:DNA integration"/>
    <property type="evidence" value="ECO:0007669"/>
    <property type="project" value="InterPro"/>
</dbReference>
<dbReference type="AlphaFoldDB" id="A0A8C4EEU5"/>
<evidence type="ECO:0000313" key="2">
    <source>
        <dbReference type="Ensembl" id="ENSDLAP00005015656.2"/>
    </source>
</evidence>
<reference evidence="2" key="2">
    <citation type="submission" date="2025-09" db="UniProtKB">
        <authorList>
            <consortium name="Ensembl"/>
        </authorList>
    </citation>
    <scope>IDENTIFICATION</scope>
</reference>
<keyword evidence="3" id="KW-1185">Reference proteome</keyword>
<feature type="domain" description="Transposase Tc1-like" evidence="1">
    <location>
        <begin position="28"/>
        <end position="97"/>
    </location>
</feature>
<dbReference type="GO" id="GO:0003677">
    <property type="term" value="F:DNA binding"/>
    <property type="evidence" value="ECO:0007669"/>
    <property type="project" value="InterPro"/>
</dbReference>
<proteinExistence type="predicted"/>